<dbReference type="EMBL" id="JBHLUE010000008">
    <property type="protein sequence ID" value="MFC0564874.1"/>
    <property type="molecule type" value="Genomic_DNA"/>
</dbReference>
<dbReference type="RefSeq" id="WP_377338203.1">
    <property type="nucleotide sequence ID" value="NZ_JBHLUE010000008.1"/>
</dbReference>
<sequence length="461" mass="46385">MPSRQDQLHSYQFMVARVVAALVLRETDPARSPFRRSATAALAGLLVAGIGLGAAALYGGFTGAGADHYRDTSAVVVERETGARYVYRDGRLHPVLNYASALLIIGGGSAPRTVLVSQRSIRDAPRGAPLGLVGAPDSLPPAGRLAGGAWTVCSTPAGPDGVAPTSTVRLAGSPPGRALTDEGVLARHPDGSLHLLWHGRRHLIRDPGLVLPALAWTSRRAVPVAPALLAALPPGADLRAVPLAGVGRPSRMPGATIGEVFVVKTQGGARQYAVAAAAGLAGITQLQADLLLTAGGQPAPTELPQSRFAAAPKLPDLAPEGDTAPPAVAPGLVDAAGSALCGRIEPGTAATPELRLGAAAPDASGLASGSGTPGEIRADRIVVPAGGGALVRAMSAPGAPAGATCVVTDLGRRYAVPDPEVQAMLGYRDVRPVELPAAVVALLPAGPALDPRLARSAPPGP</sequence>
<keyword evidence="5" id="KW-0547">Nucleotide-binding</keyword>
<dbReference type="Gene3D" id="2.40.50.910">
    <property type="entry name" value="Type VII secretion system EccB, repeat 3 domain"/>
    <property type="match status" value="1"/>
</dbReference>
<dbReference type="PANTHER" id="PTHR40765">
    <property type="entry name" value="ESX-2 SECRETION SYSTEM ATPASE ECCB2"/>
    <property type="match status" value="1"/>
</dbReference>
<evidence type="ECO:0000256" key="10">
    <source>
        <dbReference type="SAM" id="Phobius"/>
    </source>
</evidence>
<evidence type="ECO:0000256" key="8">
    <source>
        <dbReference type="ARBA" id="ARBA00022989"/>
    </source>
</evidence>
<dbReference type="Proteomes" id="UP001589894">
    <property type="component" value="Unassembled WGS sequence"/>
</dbReference>
<keyword evidence="8 10" id="KW-1133">Transmembrane helix</keyword>
<reference evidence="11 12" key="1">
    <citation type="submission" date="2024-09" db="EMBL/GenBank/DDBJ databases">
        <authorList>
            <person name="Sun Q."/>
            <person name="Mori K."/>
        </authorList>
    </citation>
    <scope>NUCLEOTIDE SEQUENCE [LARGE SCALE GENOMIC DNA]</scope>
    <source>
        <strain evidence="11 12">TBRC 2205</strain>
    </source>
</reference>
<evidence type="ECO:0000256" key="2">
    <source>
        <dbReference type="ARBA" id="ARBA00008149"/>
    </source>
</evidence>
<evidence type="ECO:0000256" key="7">
    <source>
        <dbReference type="ARBA" id="ARBA00022840"/>
    </source>
</evidence>
<dbReference type="InterPro" id="IPR042485">
    <property type="entry name" value="T7SS_EccB_R3"/>
</dbReference>
<dbReference type="InterPro" id="IPR007795">
    <property type="entry name" value="T7SS_EccB"/>
</dbReference>
<comment type="subcellular location">
    <subcellularLocation>
        <location evidence="1">Cell membrane</location>
        <topology evidence="1">Single-pass membrane protein</topology>
    </subcellularLocation>
</comment>
<evidence type="ECO:0000256" key="3">
    <source>
        <dbReference type="ARBA" id="ARBA00022475"/>
    </source>
</evidence>
<keyword evidence="3" id="KW-1003">Cell membrane</keyword>
<evidence type="ECO:0000256" key="4">
    <source>
        <dbReference type="ARBA" id="ARBA00022692"/>
    </source>
</evidence>
<keyword evidence="6" id="KW-0378">Hydrolase</keyword>
<comment type="similarity">
    <text evidence="2">Belongs to the EccB family.</text>
</comment>
<dbReference type="NCBIfam" id="TIGR03919">
    <property type="entry name" value="T7SS_EccB"/>
    <property type="match status" value="1"/>
</dbReference>
<evidence type="ECO:0000256" key="5">
    <source>
        <dbReference type="ARBA" id="ARBA00022741"/>
    </source>
</evidence>
<dbReference type="PANTHER" id="PTHR40765:SF2">
    <property type="entry name" value="ESX-2 SECRETION SYSTEM ATPASE ECCB2"/>
    <property type="match status" value="1"/>
</dbReference>
<evidence type="ECO:0000256" key="9">
    <source>
        <dbReference type="ARBA" id="ARBA00023136"/>
    </source>
</evidence>
<keyword evidence="12" id="KW-1185">Reference proteome</keyword>
<name>A0ABV6NWQ1_9ACTN</name>
<dbReference type="InterPro" id="IPR044857">
    <property type="entry name" value="T7SS_EccB_R1"/>
</dbReference>
<dbReference type="Pfam" id="PF05108">
    <property type="entry name" value="T7SS_ESX1_EccB"/>
    <property type="match status" value="1"/>
</dbReference>
<keyword evidence="7" id="KW-0067">ATP-binding</keyword>
<evidence type="ECO:0000313" key="12">
    <source>
        <dbReference type="Proteomes" id="UP001589894"/>
    </source>
</evidence>
<accession>A0ABV6NWQ1</accession>
<gene>
    <name evidence="11" type="primary">eccB</name>
    <name evidence="11" type="ORF">ACFFHU_12110</name>
</gene>
<evidence type="ECO:0000313" key="11">
    <source>
        <dbReference type="EMBL" id="MFC0564874.1"/>
    </source>
</evidence>
<evidence type="ECO:0000256" key="6">
    <source>
        <dbReference type="ARBA" id="ARBA00022801"/>
    </source>
</evidence>
<proteinExistence type="inferred from homology"/>
<keyword evidence="9 10" id="KW-0472">Membrane</keyword>
<protein>
    <submittedName>
        <fullName evidence="11">Type VII secretion protein EccB</fullName>
    </submittedName>
</protein>
<dbReference type="Gene3D" id="3.30.2390.20">
    <property type="entry name" value="Type VII secretion system EccB, repeat 1 domain"/>
    <property type="match status" value="1"/>
</dbReference>
<evidence type="ECO:0000256" key="1">
    <source>
        <dbReference type="ARBA" id="ARBA00004162"/>
    </source>
</evidence>
<organism evidence="11 12">
    <name type="scientific">Plantactinospora siamensis</name>
    <dbReference type="NCBI Taxonomy" id="555372"/>
    <lineage>
        <taxon>Bacteria</taxon>
        <taxon>Bacillati</taxon>
        <taxon>Actinomycetota</taxon>
        <taxon>Actinomycetes</taxon>
        <taxon>Micromonosporales</taxon>
        <taxon>Micromonosporaceae</taxon>
        <taxon>Plantactinospora</taxon>
    </lineage>
</organism>
<comment type="caution">
    <text evidence="11">The sequence shown here is derived from an EMBL/GenBank/DDBJ whole genome shotgun (WGS) entry which is preliminary data.</text>
</comment>
<keyword evidence="4 10" id="KW-0812">Transmembrane</keyword>
<feature type="transmembrane region" description="Helical" evidence="10">
    <location>
        <begin position="40"/>
        <end position="61"/>
    </location>
</feature>